<dbReference type="AlphaFoldDB" id="A0A2M6XBW4"/>
<dbReference type="PANTHER" id="PTHR34700">
    <property type="entry name" value="POTASSIUM BINDING PROTEIN KBP"/>
    <property type="match status" value="1"/>
</dbReference>
<comment type="caution">
    <text evidence="3">The sequence shown here is derived from an EMBL/GenBank/DDBJ whole genome shotgun (WGS) entry which is preliminary data.</text>
</comment>
<evidence type="ECO:0000313" key="3">
    <source>
        <dbReference type="EMBL" id="PIU03135.1"/>
    </source>
</evidence>
<feature type="domain" description="LysM" evidence="2">
    <location>
        <begin position="138"/>
        <end position="185"/>
    </location>
</feature>
<evidence type="ECO:0000256" key="1">
    <source>
        <dbReference type="SAM" id="Phobius"/>
    </source>
</evidence>
<dbReference type="EMBL" id="PEYO01000022">
    <property type="protein sequence ID" value="PIU03135.1"/>
    <property type="molecule type" value="Genomic_DNA"/>
</dbReference>
<protein>
    <recommendedName>
        <fullName evidence="2">LysM domain-containing protein</fullName>
    </recommendedName>
</protein>
<dbReference type="Pfam" id="PF01476">
    <property type="entry name" value="LysM"/>
    <property type="match status" value="2"/>
</dbReference>
<dbReference type="Proteomes" id="UP000228996">
    <property type="component" value="Unassembled WGS sequence"/>
</dbReference>
<organism evidence="3 4">
    <name type="scientific">Candidatus Shapirobacteria bacterium CG08_land_8_20_14_0_20_39_18</name>
    <dbReference type="NCBI Taxonomy" id="1974883"/>
    <lineage>
        <taxon>Bacteria</taxon>
        <taxon>Candidatus Shapironibacteriota</taxon>
    </lineage>
</organism>
<accession>A0A2M6XBW4</accession>
<keyword evidence="1" id="KW-0812">Transmembrane</keyword>
<evidence type="ECO:0000313" key="4">
    <source>
        <dbReference type="Proteomes" id="UP000228996"/>
    </source>
</evidence>
<dbReference type="Gene3D" id="3.10.350.10">
    <property type="entry name" value="LysM domain"/>
    <property type="match status" value="2"/>
</dbReference>
<dbReference type="SUPFAM" id="SSF54106">
    <property type="entry name" value="LysM domain"/>
    <property type="match status" value="2"/>
</dbReference>
<dbReference type="PROSITE" id="PS51782">
    <property type="entry name" value="LYSM"/>
    <property type="match status" value="2"/>
</dbReference>
<name>A0A2M6XBW4_9BACT</name>
<evidence type="ECO:0000259" key="2">
    <source>
        <dbReference type="PROSITE" id="PS51782"/>
    </source>
</evidence>
<proteinExistence type="predicted"/>
<dbReference type="PANTHER" id="PTHR34700:SF4">
    <property type="entry name" value="PHAGE-LIKE ELEMENT PBSX PROTEIN XKDP"/>
    <property type="match status" value="1"/>
</dbReference>
<keyword evidence="1" id="KW-0472">Membrane</keyword>
<reference evidence="4" key="1">
    <citation type="submission" date="2017-09" db="EMBL/GenBank/DDBJ databases">
        <title>Depth-based differentiation of microbial function through sediment-hosted aquifers and enrichment of novel symbionts in the deep terrestrial subsurface.</title>
        <authorList>
            <person name="Probst A.J."/>
            <person name="Ladd B."/>
            <person name="Jarett J.K."/>
            <person name="Geller-Mcgrath D.E."/>
            <person name="Sieber C.M.K."/>
            <person name="Emerson J.B."/>
            <person name="Anantharaman K."/>
            <person name="Thomas B.C."/>
            <person name="Malmstrom R."/>
            <person name="Stieglmeier M."/>
            <person name="Klingl A."/>
            <person name="Woyke T."/>
            <person name="Ryan C.M."/>
            <person name="Banfield J.F."/>
        </authorList>
    </citation>
    <scope>NUCLEOTIDE SEQUENCE [LARGE SCALE GENOMIC DNA]</scope>
</reference>
<gene>
    <name evidence="3" type="ORF">COT44_04535</name>
</gene>
<sequence>MTLKSFLKNLKKSEQTINTILGALVVIIIGVLIFNYLHSRSANNPESNLSVSEEQQGNQSLKELPQVHQVKTGERLWDIAIQYYGSGYNWVDIAKANNLTNPNVITVDQKLVIPAVAEKTLISTNTTTIQGTTQITSDNYTVIRGDSLWKIAVRAYGDGYKWVEIAKTNKLVNPGIIHPGNVLVLPR</sequence>
<dbReference type="InterPro" id="IPR052196">
    <property type="entry name" value="Bact_Kbp"/>
</dbReference>
<feature type="domain" description="LysM" evidence="2">
    <location>
        <begin position="66"/>
        <end position="113"/>
    </location>
</feature>
<dbReference type="CDD" id="cd00118">
    <property type="entry name" value="LysM"/>
    <property type="match status" value="2"/>
</dbReference>
<keyword evidence="1" id="KW-1133">Transmembrane helix</keyword>
<dbReference type="SMART" id="SM00257">
    <property type="entry name" value="LysM"/>
    <property type="match status" value="2"/>
</dbReference>
<feature type="transmembrane region" description="Helical" evidence="1">
    <location>
        <begin position="20"/>
        <end position="38"/>
    </location>
</feature>
<dbReference type="InterPro" id="IPR036779">
    <property type="entry name" value="LysM_dom_sf"/>
</dbReference>
<dbReference type="InterPro" id="IPR018392">
    <property type="entry name" value="LysM"/>
</dbReference>